<dbReference type="InterPro" id="IPR001650">
    <property type="entry name" value="Helicase_C-like"/>
</dbReference>
<dbReference type="Pfam" id="PF04313">
    <property type="entry name" value="HSDR_N"/>
    <property type="match status" value="1"/>
</dbReference>
<keyword evidence="2" id="KW-0067">ATP-binding</keyword>
<dbReference type="EMBL" id="JAHLOQ010000002">
    <property type="protein sequence ID" value="MBU5335034.1"/>
    <property type="molecule type" value="Genomic_DNA"/>
</dbReference>
<keyword evidence="2" id="KW-0347">Helicase</keyword>
<organism evidence="2 3">
    <name type="scientific">Intestinibacter bartlettii</name>
    <dbReference type="NCBI Taxonomy" id="261299"/>
    <lineage>
        <taxon>Bacteria</taxon>
        <taxon>Bacillati</taxon>
        <taxon>Bacillota</taxon>
        <taxon>Clostridia</taxon>
        <taxon>Peptostreptococcales</taxon>
        <taxon>Peptostreptococcaceae</taxon>
        <taxon>Intestinibacter</taxon>
    </lineage>
</organism>
<dbReference type="RefSeq" id="WP_216568202.1">
    <property type="nucleotide sequence ID" value="NZ_JAHLOQ010000002.1"/>
</dbReference>
<dbReference type="CDD" id="cd18799">
    <property type="entry name" value="SF2_C_EcoAI-like"/>
    <property type="match status" value="1"/>
</dbReference>
<evidence type="ECO:0000259" key="1">
    <source>
        <dbReference type="PROSITE" id="PS51192"/>
    </source>
</evidence>
<dbReference type="Proteomes" id="UP001196301">
    <property type="component" value="Unassembled WGS sequence"/>
</dbReference>
<evidence type="ECO:0000313" key="3">
    <source>
        <dbReference type="Proteomes" id="UP001196301"/>
    </source>
</evidence>
<protein>
    <submittedName>
        <fullName evidence="2">DEAD/DEAH box helicase family protein</fullName>
    </submittedName>
</protein>
<keyword evidence="2" id="KW-0547">Nucleotide-binding</keyword>
<dbReference type="InterPro" id="IPR013670">
    <property type="entry name" value="EcoEI_R_C_dom"/>
</dbReference>
<evidence type="ECO:0000313" key="2">
    <source>
        <dbReference type="EMBL" id="MBU5335034.1"/>
    </source>
</evidence>
<dbReference type="InterPro" id="IPR050742">
    <property type="entry name" value="Helicase_Restrict-Modif_Enz"/>
</dbReference>
<feature type="domain" description="Helicase ATP-binding" evidence="1">
    <location>
        <begin position="358"/>
        <end position="519"/>
    </location>
</feature>
<reference evidence="2 3" key="1">
    <citation type="submission" date="2021-06" db="EMBL/GenBank/DDBJ databases">
        <authorList>
            <person name="Sun Q."/>
            <person name="Li D."/>
        </authorList>
    </citation>
    <scope>NUCLEOTIDE SEQUENCE [LARGE SCALE GENOMIC DNA]</scope>
    <source>
        <strain evidence="2 3">N19</strain>
    </source>
</reference>
<comment type="caution">
    <text evidence="2">The sequence shown here is derived from an EMBL/GenBank/DDBJ whole genome shotgun (WGS) entry which is preliminary data.</text>
</comment>
<dbReference type="PANTHER" id="PTHR47396">
    <property type="entry name" value="TYPE I RESTRICTION ENZYME ECOKI R PROTEIN"/>
    <property type="match status" value="1"/>
</dbReference>
<dbReference type="GO" id="GO:0004386">
    <property type="term" value="F:helicase activity"/>
    <property type="evidence" value="ECO:0007669"/>
    <property type="project" value="UniProtKB-KW"/>
</dbReference>
<dbReference type="Pfam" id="PF00271">
    <property type="entry name" value="Helicase_C"/>
    <property type="match status" value="1"/>
</dbReference>
<dbReference type="CDD" id="cd18032">
    <property type="entry name" value="DEXHc_RE_I_III_res"/>
    <property type="match status" value="1"/>
</dbReference>
<dbReference type="PANTHER" id="PTHR47396:SF1">
    <property type="entry name" value="ATP-DEPENDENT HELICASE IRC3-RELATED"/>
    <property type="match status" value="1"/>
</dbReference>
<keyword evidence="2" id="KW-0378">Hydrolase</keyword>
<dbReference type="Pfam" id="PF13643">
    <property type="entry name" value="DUF4145"/>
    <property type="match status" value="1"/>
</dbReference>
<accession>A0ABS6DT82</accession>
<gene>
    <name evidence="2" type="ORF">KQI20_01155</name>
</gene>
<dbReference type="InterPro" id="IPR014001">
    <property type="entry name" value="Helicase_ATP-bd"/>
</dbReference>
<dbReference type="Pfam" id="PF08463">
    <property type="entry name" value="EcoEI_R_C"/>
    <property type="match status" value="1"/>
</dbReference>
<proteinExistence type="predicted"/>
<dbReference type="Pfam" id="PF04851">
    <property type="entry name" value="ResIII"/>
    <property type="match status" value="1"/>
</dbReference>
<dbReference type="InterPro" id="IPR007409">
    <property type="entry name" value="Restrct_endonuc_type1_HsdR_N"/>
</dbReference>
<name>A0ABS6DT82_9FIRM</name>
<dbReference type="InterPro" id="IPR006935">
    <property type="entry name" value="Helicase/UvrB_N"/>
</dbReference>
<dbReference type="PROSITE" id="PS51192">
    <property type="entry name" value="HELICASE_ATP_BIND_1"/>
    <property type="match status" value="1"/>
</dbReference>
<sequence length="1119" mass="130193">MKGNFDFLKEKKEFKSFASACVEAEKSLVISPATTAILSRRALELAVKWVYSFDKDLNIPYRDNLSSLIHENSFRYLINSDMFYLLKYIIQTGNLSVHTNKMITREEAIVSLRNLHQFVSWIDYCYADDYTTQEFDENLLEQGEYKRTRPEELKNLYEELSSKDRPIEEVSAENPELRDKLTERRVENTKSNDFKIDEISENETRKKFIDIELKLAGWEFNKDVIEEEKVIGMPNTSGIGYVDYVLYGDNGKPLAVIEAKRASVDADKGQHQAKLYADCLEKRFNQRPIIFTTNGFEINIWDDAGGYPVRSVAGFLKKDELQLRIDRRSTRKPFDFTTIKDEITNRYYQKEAIIAVCEAFDRKQRKCLIVAGTGTGKTRISVSLVDILTRHNFAKNVLFLADRKELVKQAKNSFSKLLPDLPLCNLLDKNEDPENARMIFSTYPTMVNAIDDTKSKDGKRLFTPGHFDLIIIDESHRSIYKKYKSIFDYFDANLLGLTATPKDEIDKNTYSIFDLENKVPTYAYEFEQAVKDGYLVSYKTIEVTTSIMQNGIKYDELSDEEKEQYEDTFDNDEDIDKEISSSAINSWLFNVDTIDLVLNKLMEQGLKIEGGNILGKTIIFAKNHKHAVAIVDRFNTIFPQYGGQFAQVVDYDTKYVDNIIDNFKQKDKMPQIAVSVDMLDTGIDVPEILNLVFFKKVKSRTKFWQMIGRGTRLCKDLLGIGMDKEEFLIFDYCSNFDFFRENPNGYEGGIVLSLDERLFNIKVDIIKELQDLRYEQKEYVDFRQSLVDELYKKIIELPDESYRVKLNRRYVEKYKNKESFNILGAVDTSELKDKISPLITSFGEDELAKRFDFVMYTIEYARLCNGNAKRAIKSVIDTANQLASLGTIPQVKAQKHIIDMVREEEFWKDVSIDSLEDVREAIRDLIQYLEVKGRKIYYTGFEDIVVTETSNDAIYDINDLKNYKKKVEHYLKQHIDDMVIYKIRNNKKITKQDLQTLEQIMWNELGSESDYQKEFGDMPLGHLVRKIVGLDRQAANEAFSEFLNTERLNSTQIHFVKLIVDYIVKNGFVEDNKIFMEDPFRSVGNITQLFRDNMNDARKIMEIIGNIKKNSEELIEEVY</sequence>
<dbReference type="SMART" id="SM00487">
    <property type="entry name" value="DEXDc"/>
    <property type="match status" value="1"/>
</dbReference>
<keyword evidence="3" id="KW-1185">Reference proteome</keyword>
<dbReference type="InterPro" id="IPR025285">
    <property type="entry name" value="DUF4145"/>
</dbReference>